<gene>
    <name evidence="1" type="ORF">XINFAN_00862</name>
</gene>
<dbReference type="RefSeq" id="WP_160144536.1">
    <property type="nucleotide sequence ID" value="NZ_UXAW01000046.1"/>
</dbReference>
<reference evidence="1 2" key="1">
    <citation type="submission" date="2018-11" db="EMBL/GenBank/DDBJ databases">
        <authorList>
            <person name="Criscuolo A."/>
        </authorList>
    </citation>
    <scope>NUCLEOTIDE SEQUENCE [LARGE SCALE GENOMIC DNA]</scope>
    <source>
        <strain evidence="1">ACIP111625</strain>
    </source>
</reference>
<accession>A0A3P5WUQ0</accession>
<protein>
    <submittedName>
        <fullName evidence="1">Uncharacterized protein</fullName>
    </submittedName>
</protein>
<proteinExistence type="predicted"/>
<sequence>MPHDALSILLLTVLTAALFSVTRPDSGWICAPTLIRALAGVIACSVGFESGPGEG</sequence>
<name>A0A3P5WUQ0_9RHOB</name>
<dbReference type="Proteomes" id="UP000277498">
    <property type="component" value="Unassembled WGS sequence"/>
</dbReference>
<dbReference type="OrthoDB" id="5189031at2"/>
<organism evidence="1 2">
    <name type="scientific">Pseudogemmobacter humi</name>
    <dbReference type="NCBI Taxonomy" id="2483812"/>
    <lineage>
        <taxon>Bacteria</taxon>
        <taxon>Pseudomonadati</taxon>
        <taxon>Pseudomonadota</taxon>
        <taxon>Alphaproteobacteria</taxon>
        <taxon>Rhodobacterales</taxon>
        <taxon>Paracoccaceae</taxon>
        <taxon>Pseudogemmobacter</taxon>
    </lineage>
</organism>
<dbReference type="AlphaFoldDB" id="A0A3P5WUQ0"/>
<evidence type="ECO:0000313" key="2">
    <source>
        <dbReference type="Proteomes" id="UP000277498"/>
    </source>
</evidence>
<keyword evidence="2" id="KW-1185">Reference proteome</keyword>
<evidence type="ECO:0000313" key="1">
    <source>
        <dbReference type="EMBL" id="VDC22920.1"/>
    </source>
</evidence>
<dbReference type="EMBL" id="UXAW01000046">
    <property type="protein sequence ID" value="VDC22920.1"/>
    <property type="molecule type" value="Genomic_DNA"/>
</dbReference>